<feature type="transmembrane region" description="Helical" evidence="1">
    <location>
        <begin position="20"/>
        <end position="40"/>
    </location>
</feature>
<evidence type="ECO:0000313" key="2">
    <source>
        <dbReference type="EMBL" id="MFC4064018.1"/>
    </source>
</evidence>
<dbReference type="Proteomes" id="UP001595867">
    <property type="component" value="Unassembled WGS sequence"/>
</dbReference>
<sequence>MRTTETMNTALTGVTAGDWLAAGVGTLFGIVATVVAVMIARWQRRTQVSDRVQDRAERQAEDQRLTRPGSPQFQYLEISEVLRLAQRVEWRVRNEGPFTESGLEELHLTKLVMDAEQLAARCPERLREPLELLAVSATQLRQTAVRSSSAAVTTRDDFRSAIEQDRAAHELAAATRISWSAMKEEWGS</sequence>
<organism evidence="2 3">
    <name type="scientific">Actinoplanes subglobosus</name>
    <dbReference type="NCBI Taxonomy" id="1547892"/>
    <lineage>
        <taxon>Bacteria</taxon>
        <taxon>Bacillati</taxon>
        <taxon>Actinomycetota</taxon>
        <taxon>Actinomycetes</taxon>
        <taxon>Micromonosporales</taxon>
        <taxon>Micromonosporaceae</taxon>
        <taxon>Actinoplanes</taxon>
    </lineage>
</organism>
<dbReference type="EMBL" id="JBHSBL010000005">
    <property type="protein sequence ID" value="MFC4064018.1"/>
    <property type="molecule type" value="Genomic_DNA"/>
</dbReference>
<reference evidence="3" key="1">
    <citation type="journal article" date="2019" name="Int. J. Syst. Evol. Microbiol.">
        <title>The Global Catalogue of Microorganisms (GCM) 10K type strain sequencing project: providing services to taxonomists for standard genome sequencing and annotation.</title>
        <authorList>
            <consortium name="The Broad Institute Genomics Platform"/>
            <consortium name="The Broad Institute Genome Sequencing Center for Infectious Disease"/>
            <person name="Wu L."/>
            <person name="Ma J."/>
        </authorList>
    </citation>
    <scope>NUCLEOTIDE SEQUENCE [LARGE SCALE GENOMIC DNA]</scope>
    <source>
        <strain evidence="3">TBRC 5832</strain>
    </source>
</reference>
<name>A0ABV8INR4_9ACTN</name>
<dbReference type="RefSeq" id="WP_378065057.1">
    <property type="nucleotide sequence ID" value="NZ_JBHSBL010000005.1"/>
</dbReference>
<keyword evidence="3" id="KW-1185">Reference proteome</keyword>
<evidence type="ECO:0008006" key="4">
    <source>
        <dbReference type="Google" id="ProtNLM"/>
    </source>
</evidence>
<evidence type="ECO:0000313" key="3">
    <source>
        <dbReference type="Proteomes" id="UP001595867"/>
    </source>
</evidence>
<evidence type="ECO:0000256" key="1">
    <source>
        <dbReference type="SAM" id="Phobius"/>
    </source>
</evidence>
<protein>
    <recommendedName>
        <fullName evidence="4">Secreted protein</fullName>
    </recommendedName>
</protein>
<keyword evidence="1" id="KW-0812">Transmembrane</keyword>
<gene>
    <name evidence="2" type="ORF">ACFO0C_03690</name>
</gene>
<keyword evidence="1" id="KW-1133">Transmembrane helix</keyword>
<keyword evidence="1" id="KW-0472">Membrane</keyword>
<accession>A0ABV8INR4</accession>
<comment type="caution">
    <text evidence="2">The sequence shown here is derived from an EMBL/GenBank/DDBJ whole genome shotgun (WGS) entry which is preliminary data.</text>
</comment>
<proteinExistence type="predicted"/>